<name>A0A224Z0R3_9ACAR</name>
<organism evidence="2">
    <name type="scientific">Rhipicephalus zambeziensis</name>
    <dbReference type="NCBI Taxonomy" id="60191"/>
    <lineage>
        <taxon>Eukaryota</taxon>
        <taxon>Metazoa</taxon>
        <taxon>Ecdysozoa</taxon>
        <taxon>Arthropoda</taxon>
        <taxon>Chelicerata</taxon>
        <taxon>Arachnida</taxon>
        <taxon>Acari</taxon>
        <taxon>Parasitiformes</taxon>
        <taxon>Ixodida</taxon>
        <taxon>Ixodoidea</taxon>
        <taxon>Ixodidae</taxon>
        <taxon>Rhipicephalinae</taxon>
        <taxon>Rhipicephalus</taxon>
        <taxon>Rhipicephalus</taxon>
    </lineage>
</organism>
<evidence type="ECO:0000313" key="2">
    <source>
        <dbReference type="EMBL" id="MAA20173.1"/>
    </source>
</evidence>
<evidence type="ECO:0000256" key="1">
    <source>
        <dbReference type="SAM" id="MobiDB-lite"/>
    </source>
</evidence>
<protein>
    <submittedName>
        <fullName evidence="2">Uncharacterized protein</fullName>
    </submittedName>
</protein>
<reference evidence="2" key="1">
    <citation type="journal article" date="2017" name="Parasit. Vectors">
        <title>Sialotranscriptomics of Rhipicephalus zambeziensis reveals intricate expression profiles of secretory proteins and suggests tight temporal transcriptional regulation during blood-feeding.</title>
        <authorList>
            <person name="de Castro M.H."/>
            <person name="de Klerk D."/>
            <person name="Pienaar R."/>
            <person name="Rees D.J.G."/>
            <person name="Mans B.J."/>
        </authorList>
    </citation>
    <scope>NUCLEOTIDE SEQUENCE</scope>
    <source>
        <tissue evidence="2">Salivary glands</tissue>
    </source>
</reference>
<dbReference type="AlphaFoldDB" id="A0A224Z0R3"/>
<proteinExistence type="predicted"/>
<dbReference type="EMBL" id="GFPF01009027">
    <property type="protein sequence ID" value="MAA20173.1"/>
    <property type="molecule type" value="Transcribed_RNA"/>
</dbReference>
<sequence length="115" mass="12933">MSPERARIMMICSVFCNQGVIAFDSAGANPRETKEMKFFCQGTLFLLVSLFFFMSEPNCALATSHGASGPQRHREVPRGSRGPQRGKAKGPLLLTPEQARYFESVFQDIYKRPQE</sequence>
<accession>A0A224Z0R3</accession>
<feature type="region of interest" description="Disordered" evidence="1">
    <location>
        <begin position="63"/>
        <end position="90"/>
    </location>
</feature>